<sequence>MRKFYITALLLVNIFTCYGQKSITFKVEDLKPPEKLLRVEDYRVILEDLIRQDNGISRYPLNKPHTNPAFNIIAQSEVHDSLVTRGYHPFFEGMYAAYADHRPFTLSPDMMWLLISQGFANHVNNNSEELRKLFVDFDGKTSLIVQNNKIKLDDAKSPWPEVFPEFSKQIADHTGKQLTDALTADFSTTTPVTKVASQITLMNAVKSYFDFIVIMIGCGIPKITLEGTPQDWRRVLTKTEALRKYKLDWWIDEIEPLLKQFILASEGKADRDFWKDMFKYHSEGKCGSPTIIDGWIVKFFPYNKDGKRMELKEIAGTGGLPNEIVKVDLEYQSGDGAGNFVKTPLELWAGFVGLKQNDRTFGLRPEIGWMIRKKDTAAVSQPLVDQLKQQNTLDNWGGIMLRSKTIPPEIFYIGPIKLLEIYFTNGVDIPNEMANIKVQQFKIHGDITLAETDRIRKLMPDTKLIINNQEVKTMLFKQ</sequence>
<evidence type="ECO:0000313" key="1">
    <source>
        <dbReference type="EMBL" id="EHQ25069.1"/>
    </source>
</evidence>
<dbReference type="HOGENOM" id="CLU_033534_0_0_10"/>
<dbReference type="RefSeq" id="WP_008504697.1">
    <property type="nucleotide sequence ID" value="NZ_CM001403.1"/>
</dbReference>
<reference evidence="1" key="1">
    <citation type="submission" date="2011-09" db="EMBL/GenBank/DDBJ databases">
        <title>The permanent draft genome of Mucilaginibacter paludis DSM 18603.</title>
        <authorList>
            <consortium name="US DOE Joint Genome Institute (JGI-PGF)"/>
            <person name="Lucas S."/>
            <person name="Han J."/>
            <person name="Lapidus A."/>
            <person name="Bruce D."/>
            <person name="Goodwin L."/>
            <person name="Pitluck S."/>
            <person name="Peters L."/>
            <person name="Kyrpides N."/>
            <person name="Mavromatis K."/>
            <person name="Ivanova N."/>
            <person name="Mikhailova N."/>
            <person name="Held B."/>
            <person name="Detter J.C."/>
            <person name="Tapia R."/>
            <person name="Han C."/>
            <person name="Land M."/>
            <person name="Hauser L."/>
            <person name="Markowitz V."/>
            <person name="Cheng J.-F."/>
            <person name="Hugenholtz P."/>
            <person name="Woyke T."/>
            <person name="Wu D."/>
            <person name="Tindall B."/>
            <person name="Brambilla E."/>
            <person name="Klenk H.-P."/>
            <person name="Eisen J.A."/>
        </authorList>
    </citation>
    <scope>NUCLEOTIDE SEQUENCE [LARGE SCALE GENOMIC DNA]</scope>
    <source>
        <strain evidence="1">DSM 18603</strain>
    </source>
</reference>
<dbReference type="PANTHER" id="PTHR31252">
    <property type="entry name" value="DUF4419 DOMAIN-CONTAINING PROTEIN"/>
    <property type="match status" value="1"/>
</dbReference>
<dbReference type="OrthoDB" id="9806766at2"/>
<dbReference type="InterPro" id="IPR025533">
    <property type="entry name" value="DUF4419"/>
</dbReference>
<dbReference type="eggNOG" id="ENOG502ZS2M">
    <property type="taxonomic scope" value="Bacteria"/>
</dbReference>
<dbReference type="EMBL" id="CM001403">
    <property type="protein sequence ID" value="EHQ25069.1"/>
    <property type="molecule type" value="Genomic_DNA"/>
</dbReference>
<dbReference type="STRING" id="714943.Mucpa_0888"/>
<keyword evidence="2" id="KW-1185">Reference proteome</keyword>
<gene>
    <name evidence="1" type="ORF">Mucpa_0888</name>
</gene>
<evidence type="ECO:0008006" key="3">
    <source>
        <dbReference type="Google" id="ProtNLM"/>
    </source>
</evidence>
<protein>
    <recommendedName>
        <fullName evidence="3">DUF4419 domain-containing protein</fullName>
    </recommendedName>
</protein>
<dbReference type="PANTHER" id="PTHR31252:SF11">
    <property type="entry name" value="DUF4419 DOMAIN-CONTAINING PROTEIN"/>
    <property type="match status" value="1"/>
</dbReference>
<dbReference type="Proteomes" id="UP000002774">
    <property type="component" value="Chromosome"/>
</dbReference>
<name>H1YBJ8_9SPHI</name>
<dbReference type="Pfam" id="PF14388">
    <property type="entry name" value="DUF4419"/>
    <property type="match status" value="1"/>
</dbReference>
<dbReference type="AlphaFoldDB" id="H1YBJ8"/>
<organism evidence="1 2">
    <name type="scientific">Mucilaginibacter paludis DSM 18603</name>
    <dbReference type="NCBI Taxonomy" id="714943"/>
    <lineage>
        <taxon>Bacteria</taxon>
        <taxon>Pseudomonadati</taxon>
        <taxon>Bacteroidota</taxon>
        <taxon>Sphingobacteriia</taxon>
        <taxon>Sphingobacteriales</taxon>
        <taxon>Sphingobacteriaceae</taxon>
        <taxon>Mucilaginibacter</taxon>
    </lineage>
</organism>
<evidence type="ECO:0000313" key="2">
    <source>
        <dbReference type="Proteomes" id="UP000002774"/>
    </source>
</evidence>
<accession>H1YBJ8</accession>
<proteinExistence type="predicted"/>